<evidence type="ECO:0000256" key="2">
    <source>
        <dbReference type="SAM" id="Phobius"/>
    </source>
</evidence>
<dbReference type="RefSeq" id="WP_234846666.1">
    <property type="nucleotide sequence ID" value="NZ_BAAART010000037.1"/>
</dbReference>
<keyword evidence="2" id="KW-1133">Transmembrane helix</keyword>
<keyword evidence="2" id="KW-0812">Transmembrane</keyword>
<gene>
    <name evidence="3" type="ORF">GCM10010104_16020</name>
</gene>
<evidence type="ECO:0000313" key="4">
    <source>
        <dbReference type="Proteomes" id="UP001501474"/>
    </source>
</evidence>
<proteinExistence type="predicted"/>
<evidence type="ECO:0000256" key="1">
    <source>
        <dbReference type="SAM" id="MobiDB-lite"/>
    </source>
</evidence>
<accession>A0ABN3D9F9</accession>
<feature type="transmembrane region" description="Helical" evidence="2">
    <location>
        <begin position="71"/>
        <end position="89"/>
    </location>
</feature>
<sequence>MNSPSFSDLLDQTLPPPLPDTEDVPGTKRFARLREAWDASWEKGGFLYERWEELNQACPAGWHGMSNWIKATIALALLCSVIVLLYAASDIVTAVLHRLSAAIPATEPPGTDTTSGLWGMIDNPIRSYIGQHSAGLTVPGSTVYAFWQLTGLAGLIGGFAGSAAARIAWLLWGGSSVAMVWAASPADGRIVALLWALASVFALRGLTLRPVVHTYNSPPVMQPEFRPELHIHATIPALAGPGDDDKPDNVHQLQQR</sequence>
<protein>
    <recommendedName>
        <fullName evidence="5">Yip1 domain-containing protein</fullName>
    </recommendedName>
</protein>
<keyword evidence="2" id="KW-0472">Membrane</keyword>
<keyword evidence="4" id="KW-1185">Reference proteome</keyword>
<dbReference type="EMBL" id="BAAART010000037">
    <property type="protein sequence ID" value="GAA2225088.1"/>
    <property type="molecule type" value="Genomic_DNA"/>
</dbReference>
<feature type="region of interest" description="Disordered" evidence="1">
    <location>
        <begin position="1"/>
        <end position="24"/>
    </location>
</feature>
<comment type="caution">
    <text evidence="3">The sequence shown here is derived from an EMBL/GenBank/DDBJ whole genome shotgun (WGS) entry which is preliminary data.</text>
</comment>
<reference evidence="3 4" key="1">
    <citation type="journal article" date="2019" name="Int. J. Syst. Evol. Microbiol.">
        <title>The Global Catalogue of Microorganisms (GCM) 10K type strain sequencing project: providing services to taxonomists for standard genome sequencing and annotation.</title>
        <authorList>
            <consortium name="The Broad Institute Genomics Platform"/>
            <consortium name="The Broad Institute Genome Sequencing Center for Infectious Disease"/>
            <person name="Wu L."/>
            <person name="Ma J."/>
        </authorList>
    </citation>
    <scope>NUCLEOTIDE SEQUENCE [LARGE SCALE GENOMIC DNA]</scope>
    <source>
        <strain evidence="3 4">JCM 3053</strain>
    </source>
</reference>
<organism evidence="3 4">
    <name type="scientific">Streptomyces indiaensis</name>
    <dbReference type="NCBI Taxonomy" id="284033"/>
    <lineage>
        <taxon>Bacteria</taxon>
        <taxon>Bacillati</taxon>
        <taxon>Actinomycetota</taxon>
        <taxon>Actinomycetes</taxon>
        <taxon>Kitasatosporales</taxon>
        <taxon>Streptomycetaceae</taxon>
        <taxon>Streptomyces</taxon>
    </lineage>
</organism>
<evidence type="ECO:0000313" key="3">
    <source>
        <dbReference type="EMBL" id="GAA2225088.1"/>
    </source>
</evidence>
<dbReference type="Proteomes" id="UP001501474">
    <property type="component" value="Unassembled WGS sequence"/>
</dbReference>
<feature type="transmembrane region" description="Helical" evidence="2">
    <location>
        <begin position="190"/>
        <end position="207"/>
    </location>
</feature>
<evidence type="ECO:0008006" key="5">
    <source>
        <dbReference type="Google" id="ProtNLM"/>
    </source>
</evidence>
<name>A0ABN3D9F9_9ACTN</name>